<dbReference type="KEGG" id="tom:BWR18_01625"/>
<dbReference type="PANTHER" id="PTHR42709">
    <property type="entry name" value="ALKALINE PHOSPHATASE LIKE PROTEIN"/>
    <property type="match status" value="1"/>
</dbReference>
<gene>
    <name evidence="2" type="ORF">BWR18_01625</name>
</gene>
<evidence type="ECO:0008006" key="4">
    <source>
        <dbReference type="Google" id="ProtNLM"/>
    </source>
</evidence>
<keyword evidence="3" id="KW-1185">Reference proteome</keyword>
<dbReference type="PANTHER" id="PTHR42709:SF11">
    <property type="entry name" value="DEDA FAMILY PROTEIN"/>
    <property type="match status" value="1"/>
</dbReference>
<dbReference type="EMBL" id="CP019312">
    <property type="protein sequence ID" value="APX13623.1"/>
    <property type="molecule type" value="Genomic_DNA"/>
</dbReference>
<organism evidence="2 3">
    <name type="scientific">Tateyamaria omphalii</name>
    <dbReference type="NCBI Taxonomy" id="299262"/>
    <lineage>
        <taxon>Bacteria</taxon>
        <taxon>Pseudomonadati</taxon>
        <taxon>Pseudomonadota</taxon>
        <taxon>Alphaproteobacteria</taxon>
        <taxon>Rhodobacterales</taxon>
        <taxon>Roseobacteraceae</taxon>
        <taxon>Tateyamaria</taxon>
    </lineage>
</organism>
<dbReference type="GO" id="GO:0005886">
    <property type="term" value="C:plasma membrane"/>
    <property type="evidence" value="ECO:0007669"/>
    <property type="project" value="TreeGrafter"/>
</dbReference>
<evidence type="ECO:0000256" key="1">
    <source>
        <dbReference type="SAM" id="Phobius"/>
    </source>
</evidence>
<sequence>MRDTTSDPDTDAHDLLHRLAQHRTGLAAASFAESTVAPIPLETVVVPLMVGHPRRALTIALAIWLGCLAGAALFYGIGLWLADPVVRPALAALGLEQDFAEMTDRLGTDGLFWTVFLVSFSPVPMQLATLGAGAAGGNVVSFLAVIALSRGLRYFGLAILAQIVGPRIARAGVPKRVLIPAMIGLLAVVWGISRLV</sequence>
<name>A0A1P8N010_9RHOB</name>
<protein>
    <recommendedName>
        <fullName evidence="4">DedA family protein</fullName>
    </recommendedName>
</protein>
<feature type="transmembrane region" description="Helical" evidence="1">
    <location>
        <begin position="177"/>
        <end position="193"/>
    </location>
</feature>
<accession>A0A1P8N010</accession>
<proteinExistence type="predicted"/>
<keyword evidence="1" id="KW-0472">Membrane</keyword>
<reference evidence="2 3" key="1">
    <citation type="submission" date="2017-01" db="EMBL/GenBank/DDBJ databases">
        <title>Complete genome of Tateyamaria omphalii DOK1-4 isolated from seawater in Dokdo.</title>
        <authorList>
            <person name="Kim J.H."/>
            <person name="Chi W.-J."/>
        </authorList>
    </citation>
    <scope>NUCLEOTIDE SEQUENCE [LARGE SCALE GENOMIC DNA]</scope>
    <source>
        <strain evidence="2 3">DOK1-4</strain>
    </source>
</reference>
<dbReference type="AlphaFoldDB" id="A0A1P8N010"/>
<feature type="transmembrane region" description="Helical" evidence="1">
    <location>
        <begin position="57"/>
        <end position="81"/>
    </location>
</feature>
<dbReference type="Proteomes" id="UP000186336">
    <property type="component" value="Chromosome"/>
</dbReference>
<feature type="transmembrane region" description="Helical" evidence="1">
    <location>
        <begin position="127"/>
        <end position="148"/>
    </location>
</feature>
<evidence type="ECO:0000313" key="2">
    <source>
        <dbReference type="EMBL" id="APX13623.1"/>
    </source>
</evidence>
<keyword evidence="1" id="KW-1133">Transmembrane helix</keyword>
<dbReference type="STRING" id="299262.BWR18_01625"/>
<evidence type="ECO:0000313" key="3">
    <source>
        <dbReference type="Proteomes" id="UP000186336"/>
    </source>
</evidence>
<keyword evidence="1" id="KW-0812">Transmembrane</keyword>
<dbReference type="InterPro" id="IPR051311">
    <property type="entry name" value="DedA_domain"/>
</dbReference>